<accession>A0A5S9WSU4</accession>
<dbReference type="UniPathway" id="UPA00143"/>
<comment type="pathway">
    <text evidence="2">Protein modification; protein ubiquitination.</text>
</comment>
<evidence type="ECO:0000256" key="9">
    <source>
        <dbReference type="ARBA" id="ARBA00022833"/>
    </source>
</evidence>
<proteinExistence type="inferred from homology"/>
<evidence type="ECO:0000259" key="14">
    <source>
        <dbReference type="PROSITE" id="PS51081"/>
    </source>
</evidence>
<feature type="domain" description="RING-type" evidence="13">
    <location>
        <begin position="44"/>
        <end position="79"/>
    </location>
</feature>
<evidence type="ECO:0000256" key="5">
    <source>
        <dbReference type="ARBA" id="ARBA00022679"/>
    </source>
</evidence>
<dbReference type="PROSITE" id="PS51081">
    <property type="entry name" value="ZF_SIAH"/>
    <property type="match status" value="1"/>
</dbReference>
<dbReference type="CDD" id="cd16571">
    <property type="entry name" value="RING-HC_SIAHs"/>
    <property type="match status" value="1"/>
</dbReference>
<evidence type="ECO:0000259" key="13">
    <source>
        <dbReference type="PROSITE" id="PS50089"/>
    </source>
</evidence>
<dbReference type="Proteomes" id="UP000434276">
    <property type="component" value="Unassembled WGS sequence"/>
</dbReference>
<dbReference type="GO" id="GO:0016567">
    <property type="term" value="P:protein ubiquitination"/>
    <property type="evidence" value="ECO:0007669"/>
    <property type="project" value="UniProtKB-UniPathway"/>
</dbReference>
<feature type="domain" description="SIAH-type" evidence="14">
    <location>
        <begin position="97"/>
        <end position="155"/>
    </location>
</feature>
<dbReference type="GO" id="GO:0008270">
    <property type="term" value="F:zinc ion binding"/>
    <property type="evidence" value="ECO:0007669"/>
    <property type="project" value="UniProtKB-KW"/>
</dbReference>
<evidence type="ECO:0000256" key="7">
    <source>
        <dbReference type="ARBA" id="ARBA00022771"/>
    </source>
</evidence>
<sequence length="312" mass="35177">MSGEASTSRRKRQRVPSSVESVENGGGDAVARSGTLFELDLLDCPICCHALTSPIFQCDNGHIACSSCCTKLRNKCPSCALPIGNFRSRIMERVVEAVMVTCPNVKHGCTEKFSYGKELIHEKDCRFALCYCPAPNCNYSGVYKDLYSHFYVNHYDTWNQIGCGNFAGAWLRISEKILVLQYGQGPLIAVQCFKETQGMYVTVNCIAPCAPGVGELSFELSYKMPMGGNSTMMFKSEEMNRIQKVSFQTPEKDFMLVPYYFLGDFSTLKMEICIRKLKKDEEEADEDEESEEEEEDDDDDDDDEEEDADEEE</sequence>
<evidence type="ECO:0000313" key="15">
    <source>
        <dbReference type="EMBL" id="CAA0319636.1"/>
    </source>
</evidence>
<keyword evidence="9" id="KW-0862">Zinc</keyword>
<dbReference type="GO" id="GO:0061630">
    <property type="term" value="F:ubiquitin protein ligase activity"/>
    <property type="evidence" value="ECO:0007669"/>
    <property type="project" value="UniProtKB-EC"/>
</dbReference>
<comment type="function">
    <text evidence="10">E3 ubiquitin-protein ligase that mediates ubiquitination and subsequent proteasomal degradation of target proteins. E3 ubiquitin ligases accept ubiquitin from an E2 ubiquitin-conjugating enzyme in the form of a thioester and then directly transfers the ubiquitin to targeted substrates. It probably triggers the ubiquitin-mediated degradation of different substrates.</text>
</comment>
<keyword evidence="5" id="KW-0808">Transferase</keyword>
<dbReference type="PANTHER" id="PTHR46632:SF11">
    <property type="entry name" value="E3 UBIQUITIN-PROTEIN LIGASE SINA-LIKE 1-RELATED"/>
    <property type="match status" value="1"/>
</dbReference>
<dbReference type="InterPro" id="IPR013010">
    <property type="entry name" value="Znf_SIAH"/>
</dbReference>
<dbReference type="ExpressionAtlas" id="A0A5S9WSU4">
    <property type="expression patterns" value="baseline and differential"/>
</dbReference>
<evidence type="ECO:0000256" key="3">
    <source>
        <dbReference type="ARBA" id="ARBA00009119"/>
    </source>
</evidence>
<dbReference type="InterPro" id="IPR001841">
    <property type="entry name" value="Znf_RING"/>
</dbReference>
<dbReference type="Pfam" id="PF21362">
    <property type="entry name" value="Sina_RING"/>
    <property type="match status" value="1"/>
</dbReference>
<dbReference type="OrthoDB" id="830976at2759"/>
<dbReference type="EMBL" id="CACSHJ010000087">
    <property type="protein sequence ID" value="CAA0319636.1"/>
    <property type="molecule type" value="Genomic_DNA"/>
</dbReference>
<dbReference type="Pfam" id="PF21361">
    <property type="entry name" value="Sina_ZnF"/>
    <property type="match status" value="1"/>
</dbReference>
<evidence type="ECO:0000256" key="12">
    <source>
        <dbReference type="SAM" id="MobiDB-lite"/>
    </source>
</evidence>
<dbReference type="AlphaFoldDB" id="A0A5S9WSU4"/>
<evidence type="ECO:0000256" key="1">
    <source>
        <dbReference type="ARBA" id="ARBA00000900"/>
    </source>
</evidence>
<evidence type="ECO:0000256" key="6">
    <source>
        <dbReference type="ARBA" id="ARBA00022723"/>
    </source>
</evidence>
<dbReference type="Gene3D" id="3.30.40.10">
    <property type="entry name" value="Zinc/RING finger domain, C3HC4 (zinc finger)"/>
    <property type="match status" value="1"/>
</dbReference>
<comment type="similarity">
    <text evidence="3">Belongs to the SINA (Seven in absentia) family.</text>
</comment>
<evidence type="ECO:0000256" key="8">
    <source>
        <dbReference type="ARBA" id="ARBA00022786"/>
    </source>
</evidence>
<keyword evidence="7 11" id="KW-0863">Zinc-finger</keyword>
<dbReference type="InterPro" id="IPR013083">
    <property type="entry name" value="Znf_RING/FYVE/PHD"/>
</dbReference>
<evidence type="ECO:0000256" key="4">
    <source>
        <dbReference type="ARBA" id="ARBA00012483"/>
    </source>
</evidence>
<feature type="compositionally biased region" description="Acidic residues" evidence="12">
    <location>
        <begin position="282"/>
        <end position="312"/>
    </location>
</feature>
<dbReference type="SUPFAM" id="SSF49599">
    <property type="entry name" value="TRAF domain-like"/>
    <property type="match status" value="1"/>
</dbReference>
<dbReference type="EC" id="2.3.2.27" evidence="4"/>
<dbReference type="InterPro" id="IPR049548">
    <property type="entry name" value="Sina-like_RING"/>
</dbReference>
<feature type="region of interest" description="Disordered" evidence="12">
    <location>
        <begin position="278"/>
        <end position="312"/>
    </location>
</feature>
<evidence type="ECO:0000313" key="16">
    <source>
        <dbReference type="Proteomes" id="UP000434276"/>
    </source>
</evidence>
<name>A0A5S9WSU4_ARATH</name>
<keyword evidence="6" id="KW-0479">Metal-binding</keyword>
<dbReference type="PANTHER" id="PTHR46632">
    <property type="entry name" value="E3 UBIQUITIN-PROTEIN LIGASE SINA-LIKE 4"/>
    <property type="match status" value="1"/>
</dbReference>
<evidence type="ECO:0000256" key="10">
    <source>
        <dbReference type="ARBA" id="ARBA00024004"/>
    </source>
</evidence>
<evidence type="ECO:0000256" key="11">
    <source>
        <dbReference type="PROSITE-ProRule" id="PRU00455"/>
    </source>
</evidence>
<gene>
    <name evidence="15" type="ORF">C24_LOCUS5562</name>
</gene>
<reference evidence="15 16" key="1">
    <citation type="submission" date="2019-12" db="EMBL/GenBank/DDBJ databases">
        <authorList>
            <person name="Jiao W.-B."/>
            <person name="Schneeberger K."/>
        </authorList>
    </citation>
    <scope>NUCLEOTIDE SEQUENCE [LARGE SCALE GENOMIC DNA]</scope>
    <source>
        <strain evidence="16">cv. C24</strain>
    </source>
</reference>
<dbReference type="SUPFAM" id="SSF57850">
    <property type="entry name" value="RING/U-box"/>
    <property type="match status" value="1"/>
</dbReference>
<protein>
    <recommendedName>
        <fullName evidence="4">RING-type E3 ubiquitin transferase</fullName>
        <ecNumber evidence="4">2.3.2.27</ecNumber>
    </recommendedName>
</protein>
<organism evidence="15 16">
    <name type="scientific">Arabidopsis thaliana</name>
    <name type="common">Mouse-ear cress</name>
    <dbReference type="NCBI Taxonomy" id="3702"/>
    <lineage>
        <taxon>Eukaryota</taxon>
        <taxon>Viridiplantae</taxon>
        <taxon>Streptophyta</taxon>
        <taxon>Embryophyta</taxon>
        <taxon>Tracheophyta</taxon>
        <taxon>Spermatophyta</taxon>
        <taxon>Magnoliopsida</taxon>
        <taxon>eudicotyledons</taxon>
        <taxon>Gunneridae</taxon>
        <taxon>Pentapetalae</taxon>
        <taxon>rosids</taxon>
        <taxon>malvids</taxon>
        <taxon>Brassicales</taxon>
        <taxon>Brassicaceae</taxon>
        <taxon>Camelineae</taxon>
        <taxon>Arabidopsis</taxon>
    </lineage>
</organism>
<comment type="catalytic activity">
    <reaction evidence="1">
        <text>S-ubiquitinyl-[E2 ubiquitin-conjugating enzyme]-L-cysteine + [acceptor protein]-L-lysine = [E2 ubiquitin-conjugating enzyme]-L-cysteine + N(6)-ubiquitinyl-[acceptor protein]-L-lysine.</text>
        <dbReference type="EC" id="2.3.2.27"/>
    </reaction>
</comment>
<evidence type="ECO:0000256" key="2">
    <source>
        <dbReference type="ARBA" id="ARBA00004906"/>
    </source>
</evidence>
<dbReference type="PROSITE" id="PS50089">
    <property type="entry name" value="ZF_RING_2"/>
    <property type="match status" value="1"/>
</dbReference>
<feature type="region of interest" description="Disordered" evidence="12">
    <location>
        <begin position="1"/>
        <end position="26"/>
    </location>
</feature>
<keyword evidence="8" id="KW-0833">Ubl conjugation pathway</keyword>
<dbReference type="InterPro" id="IPR044286">
    <property type="entry name" value="SINL_plant"/>
</dbReference>